<dbReference type="Proteomes" id="UP001479436">
    <property type="component" value="Unassembled WGS sequence"/>
</dbReference>
<keyword evidence="2" id="KW-0732">Signal</keyword>
<name>A0ABR2WEV7_9FUNG</name>
<comment type="caution">
    <text evidence="4">The sequence shown here is derived from an EMBL/GenBank/DDBJ whole genome shotgun (WGS) entry which is preliminary data.</text>
</comment>
<evidence type="ECO:0000313" key="4">
    <source>
        <dbReference type="EMBL" id="KAK9760043.1"/>
    </source>
</evidence>
<evidence type="ECO:0000313" key="5">
    <source>
        <dbReference type="Proteomes" id="UP001479436"/>
    </source>
</evidence>
<dbReference type="PANTHER" id="PTHR28288:SF2">
    <property type="entry name" value="PROTEASE B INHIBITOR 2"/>
    <property type="match status" value="1"/>
</dbReference>
<dbReference type="InterPro" id="IPR010259">
    <property type="entry name" value="S8pro/Inhibitor_I9"/>
</dbReference>
<dbReference type="EMBL" id="JASJQH010002638">
    <property type="protein sequence ID" value="KAK9760043.1"/>
    <property type="molecule type" value="Genomic_DNA"/>
</dbReference>
<protein>
    <recommendedName>
        <fullName evidence="3">Inhibitor I9 domain-containing protein</fullName>
    </recommendedName>
</protein>
<reference evidence="4 5" key="1">
    <citation type="submission" date="2023-04" db="EMBL/GenBank/DDBJ databases">
        <title>Genome of Basidiobolus ranarum AG-B5.</title>
        <authorList>
            <person name="Stajich J.E."/>
            <person name="Carter-House D."/>
            <person name="Gryganskyi A."/>
        </authorList>
    </citation>
    <scope>NUCLEOTIDE SEQUENCE [LARGE SCALE GENOMIC DNA]</scope>
    <source>
        <strain evidence="4 5">AG-B5</strain>
    </source>
</reference>
<dbReference type="Gene3D" id="3.30.70.80">
    <property type="entry name" value="Peptidase S8 propeptide/proteinase inhibitor I9"/>
    <property type="match status" value="1"/>
</dbReference>
<evidence type="ECO:0000256" key="2">
    <source>
        <dbReference type="SAM" id="SignalP"/>
    </source>
</evidence>
<organism evidence="4 5">
    <name type="scientific">Basidiobolus ranarum</name>
    <dbReference type="NCBI Taxonomy" id="34480"/>
    <lineage>
        <taxon>Eukaryota</taxon>
        <taxon>Fungi</taxon>
        <taxon>Fungi incertae sedis</taxon>
        <taxon>Zoopagomycota</taxon>
        <taxon>Entomophthoromycotina</taxon>
        <taxon>Basidiobolomycetes</taxon>
        <taxon>Basidiobolales</taxon>
        <taxon>Basidiobolaceae</taxon>
        <taxon>Basidiobolus</taxon>
    </lineage>
</organism>
<feature type="chain" id="PRO_5046342182" description="Inhibitor I9 domain-containing protein" evidence="2">
    <location>
        <begin position="25"/>
        <end position="128"/>
    </location>
</feature>
<dbReference type="SUPFAM" id="SSF54897">
    <property type="entry name" value="Protease propeptides/inhibitors"/>
    <property type="match status" value="1"/>
</dbReference>
<evidence type="ECO:0000259" key="3">
    <source>
        <dbReference type="Pfam" id="PF05922"/>
    </source>
</evidence>
<sequence>MLNSLKLAHLFLFVTLFISSLVSARTCPHLKLELQDSNPAEFLNTQTYKSYIVFFKPETDLDIVREAEEDVECSGGLITHRYRAGVIGFSAQIPTDAVNTFSTSPHVQVVEEDQEVHTFDNKKQQMGF</sequence>
<dbReference type="InterPro" id="IPR037045">
    <property type="entry name" value="S8pro/Inhibitor_I9_sf"/>
</dbReference>
<keyword evidence="5" id="KW-1185">Reference proteome</keyword>
<gene>
    <name evidence="4" type="ORF">K7432_016342</name>
</gene>
<feature type="signal peptide" evidence="2">
    <location>
        <begin position="1"/>
        <end position="24"/>
    </location>
</feature>
<comment type="similarity">
    <text evidence="1">Belongs to the protease inhibitor I9 family.</text>
</comment>
<dbReference type="Pfam" id="PF05922">
    <property type="entry name" value="Inhibitor_I9"/>
    <property type="match status" value="1"/>
</dbReference>
<dbReference type="InterPro" id="IPR052471">
    <property type="entry name" value="PBI_I9"/>
</dbReference>
<evidence type="ECO:0000256" key="1">
    <source>
        <dbReference type="ARBA" id="ARBA00038069"/>
    </source>
</evidence>
<feature type="domain" description="Inhibitor I9" evidence="3">
    <location>
        <begin position="69"/>
        <end position="118"/>
    </location>
</feature>
<dbReference type="PANTHER" id="PTHR28288">
    <property type="entry name" value="PROTEASE B INHIBITOR 2"/>
    <property type="match status" value="1"/>
</dbReference>
<proteinExistence type="inferred from homology"/>
<accession>A0ABR2WEV7</accession>